<sequence>MDPFSITIGCFTLLEVAQKTIKQLFELSKRYHDARSDLIRVMTQLQSLTHVLELILYDEAKQRTGSDLNNDLVMDQANVCMDIIEELQGVIASINGSHFKWVISGKATVENIYKQLQTATEQLELILGVHTLTITKEVKNDTHELLIGQEHIAAQIKRLSEHVGLMDNIGPEKGSISCASPSWSRTSQGVYVETTEKCGPAIEIVTNIHESTMSEDSYTNDTPPRTNSSQWSGSTEYSPPAFISTPATNIEEVTHSVPPLHDQLVDTSTWSNYQHSAAAHTTFWTGQVQYSSTTMAHDTVKLSNETIVEHVETPARPPTPSKQEIIRNQFKQATWALATKKKNTARQKKSSVAESFKEMVRAASLKAGSIAT</sequence>
<dbReference type="Proteomes" id="UP001302321">
    <property type="component" value="Unassembled WGS sequence"/>
</dbReference>
<reference evidence="2" key="2">
    <citation type="submission" date="2023-05" db="EMBL/GenBank/DDBJ databases">
        <authorList>
            <consortium name="Lawrence Berkeley National Laboratory"/>
            <person name="Steindorff A."/>
            <person name="Hensen N."/>
            <person name="Bonometti L."/>
            <person name="Westerberg I."/>
            <person name="Brannstrom I.O."/>
            <person name="Guillou S."/>
            <person name="Cros-Aarteil S."/>
            <person name="Calhoun S."/>
            <person name="Haridas S."/>
            <person name="Kuo A."/>
            <person name="Mondo S."/>
            <person name="Pangilinan J."/>
            <person name="Riley R."/>
            <person name="Labutti K."/>
            <person name="Andreopoulos B."/>
            <person name="Lipzen A."/>
            <person name="Chen C."/>
            <person name="Yanf M."/>
            <person name="Daum C."/>
            <person name="Ng V."/>
            <person name="Clum A."/>
            <person name="Ohm R."/>
            <person name="Martin F."/>
            <person name="Silar P."/>
            <person name="Natvig D."/>
            <person name="Lalanne C."/>
            <person name="Gautier V."/>
            <person name="Ament-Velasquez S.L."/>
            <person name="Kruys A."/>
            <person name="Hutchinson M.I."/>
            <person name="Powell A.J."/>
            <person name="Barry K."/>
            <person name="Miller A.N."/>
            <person name="Grigoriev I.V."/>
            <person name="Debuchy R."/>
            <person name="Gladieux P."/>
            <person name="Thoren M.H."/>
            <person name="Johannesson H."/>
        </authorList>
    </citation>
    <scope>NUCLEOTIDE SEQUENCE</scope>
    <source>
        <strain evidence="2">CBS 892.96</strain>
    </source>
</reference>
<proteinExistence type="predicted"/>
<name>A0AAN6W202_9PEZI</name>
<dbReference type="AlphaFoldDB" id="A0AAN6W202"/>
<protein>
    <recommendedName>
        <fullName evidence="4">Fungal N-terminal domain-containing protein</fullName>
    </recommendedName>
</protein>
<evidence type="ECO:0008006" key="4">
    <source>
        <dbReference type="Google" id="ProtNLM"/>
    </source>
</evidence>
<feature type="compositionally biased region" description="Polar residues" evidence="1">
    <location>
        <begin position="209"/>
        <end position="237"/>
    </location>
</feature>
<reference evidence="2" key="1">
    <citation type="journal article" date="2023" name="Mol. Phylogenet. Evol.">
        <title>Genome-scale phylogeny and comparative genomics of the fungal order Sordariales.</title>
        <authorList>
            <person name="Hensen N."/>
            <person name="Bonometti L."/>
            <person name="Westerberg I."/>
            <person name="Brannstrom I.O."/>
            <person name="Guillou S."/>
            <person name="Cros-Aarteil S."/>
            <person name="Calhoun S."/>
            <person name="Haridas S."/>
            <person name="Kuo A."/>
            <person name="Mondo S."/>
            <person name="Pangilinan J."/>
            <person name="Riley R."/>
            <person name="LaButti K."/>
            <person name="Andreopoulos B."/>
            <person name="Lipzen A."/>
            <person name="Chen C."/>
            <person name="Yan M."/>
            <person name="Daum C."/>
            <person name="Ng V."/>
            <person name="Clum A."/>
            <person name="Steindorff A."/>
            <person name="Ohm R.A."/>
            <person name="Martin F."/>
            <person name="Silar P."/>
            <person name="Natvig D.O."/>
            <person name="Lalanne C."/>
            <person name="Gautier V."/>
            <person name="Ament-Velasquez S.L."/>
            <person name="Kruys A."/>
            <person name="Hutchinson M.I."/>
            <person name="Powell A.J."/>
            <person name="Barry K."/>
            <person name="Miller A.N."/>
            <person name="Grigoriev I.V."/>
            <person name="Debuchy R."/>
            <person name="Gladieux P."/>
            <person name="Hiltunen Thoren M."/>
            <person name="Johannesson H."/>
        </authorList>
    </citation>
    <scope>NUCLEOTIDE SEQUENCE</scope>
    <source>
        <strain evidence="2">CBS 892.96</strain>
    </source>
</reference>
<organism evidence="2 3">
    <name type="scientific">Triangularia setosa</name>
    <dbReference type="NCBI Taxonomy" id="2587417"/>
    <lineage>
        <taxon>Eukaryota</taxon>
        <taxon>Fungi</taxon>
        <taxon>Dikarya</taxon>
        <taxon>Ascomycota</taxon>
        <taxon>Pezizomycotina</taxon>
        <taxon>Sordariomycetes</taxon>
        <taxon>Sordariomycetidae</taxon>
        <taxon>Sordariales</taxon>
        <taxon>Podosporaceae</taxon>
        <taxon>Triangularia</taxon>
    </lineage>
</organism>
<accession>A0AAN6W202</accession>
<gene>
    <name evidence="2" type="ORF">QBC36DRAFT_390560</name>
</gene>
<keyword evidence="3" id="KW-1185">Reference proteome</keyword>
<comment type="caution">
    <text evidence="2">The sequence shown here is derived from an EMBL/GenBank/DDBJ whole genome shotgun (WGS) entry which is preliminary data.</text>
</comment>
<evidence type="ECO:0000313" key="2">
    <source>
        <dbReference type="EMBL" id="KAK4172247.1"/>
    </source>
</evidence>
<feature type="region of interest" description="Disordered" evidence="1">
    <location>
        <begin position="209"/>
        <end position="238"/>
    </location>
</feature>
<evidence type="ECO:0000313" key="3">
    <source>
        <dbReference type="Proteomes" id="UP001302321"/>
    </source>
</evidence>
<dbReference type="EMBL" id="MU866447">
    <property type="protein sequence ID" value="KAK4172247.1"/>
    <property type="molecule type" value="Genomic_DNA"/>
</dbReference>
<evidence type="ECO:0000256" key="1">
    <source>
        <dbReference type="SAM" id="MobiDB-lite"/>
    </source>
</evidence>